<dbReference type="RefSeq" id="WP_055061828.1">
    <property type="nucleotide sequence ID" value="NZ_CVRQ01000019.1"/>
</dbReference>
<dbReference type="Pfam" id="PF04986">
    <property type="entry name" value="Y2_Tnp"/>
    <property type="match status" value="1"/>
</dbReference>
<dbReference type="EMBL" id="JAAIMP010000045">
    <property type="protein sequence ID" value="NSC78313.1"/>
    <property type="molecule type" value="Genomic_DNA"/>
</dbReference>
<protein>
    <submittedName>
        <fullName evidence="4">IS91 family transposase</fullName>
    </submittedName>
</protein>
<keyword evidence="5" id="KW-1185">Reference proteome</keyword>
<sequence length="386" mass="44870">MSNEITIQDVFHQFLPEYSETHLFSTEQHMAALCISKCRTAEMGANISECESCHKKYIHYNSCKNRHCPMCQGMEVDEWIDKQQENVLDVPYFHTVFTIPEELYSLVYSNQKLLYDALYHAAHLTMTELSSDPKHLGAKIGYICVLHTWGSRMNYHPHLHTIVLGGGLDSTNRWKDKGKKFFFPVKVMSAVFKKHYLKELKLLHESGKLQYLGTSQKLKNHYTFKELLNTLYAKEWVVYTKEAFNGANSVIKYLGRYTHRIAISNRRIISMTSETVTYLAKDYKNGGKMIPYTVKGTEFLRLFLMHVLPKGFVRIRHYGILSCRSKKDKMDLCRKLLNCTQYLSKLRNKTVAEKLQILYQKDICKCEKCGGKLLSFRLRGSYSLTG</sequence>
<evidence type="ECO:0000259" key="1">
    <source>
        <dbReference type="Pfam" id="PF04986"/>
    </source>
</evidence>
<dbReference type="Proteomes" id="UP000049472">
    <property type="component" value="Unassembled WGS sequence"/>
</dbReference>
<dbReference type="NCBIfam" id="NF033538">
    <property type="entry name" value="transpos_IS91"/>
    <property type="match status" value="1"/>
</dbReference>
<reference evidence="5" key="2">
    <citation type="submission" date="2015-05" db="EMBL/GenBank/DDBJ databases">
        <authorList>
            <consortium name="Pathogen Informatics"/>
        </authorList>
    </citation>
    <scope>NUCLEOTIDE SEQUENCE [LARGE SCALE GENOMIC DNA]</scope>
    <source>
        <strain evidence="5">T1-815</strain>
    </source>
</reference>
<dbReference type="GO" id="GO:0006313">
    <property type="term" value="P:DNA transposition"/>
    <property type="evidence" value="ECO:0007669"/>
    <property type="project" value="InterPro"/>
</dbReference>
<name>A0A0M6WKY0_9FIRM</name>
<dbReference type="PANTHER" id="PTHR37023:SF1">
    <property type="entry name" value="ISSOD25 TRANSPOSASE TNPA_ISSOD25"/>
    <property type="match status" value="1"/>
</dbReference>
<dbReference type="InterPro" id="IPR007069">
    <property type="entry name" value="Transposase_32"/>
</dbReference>
<evidence type="ECO:0000259" key="2">
    <source>
        <dbReference type="Pfam" id="PF14319"/>
    </source>
</evidence>
<proteinExistence type="predicted"/>
<reference evidence="4" key="4">
    <citation type="submission" date="2020-02" db="EMBL/GenBank/DDBJ databases">
        <authorList>
            <person name="Littmann E."/>
            <person name="Sorbara M."/>
        </authorList>
    </citation>
    <scope>NUCLEOTIDE SEQUENCE</scope>
    <source>
        <strain evidence="4">MSK.16.45</strain>
    </source>
</reference>
<evidence type="ECO:0000313" key="3">
    <source>
        <dbReference type="EMBL" id="CRL37697.1"/>
    </source>
</evidence>
<dbReference type="InterPro" id="IPR054832">
    <property type="entry name" value="transpos_IS91"/>
</dbReference>
<reference evidence="4" key="3">
    <citation type="journal article" date="2020" name="Cell Host Microbe">
        <title>Functional and Genomic Variation between Human-Derived Isolates of Lachnospiraceae Reveals Inter- and Intra-Species Diversity.</title>
        <authorList>
            <person name="Sorbara M.T."/>
            <person name="Littmann E.R."/>
            <person name="Fontana E."/>
            <person name="Moody T.U."/>
            <person name="Kohout C.E."/>
            <person name="Gjonbalaj M."/>
            <person name="Eaton V."/>
            <person name="Seok R."/>
            <person name="Leiner I.M."/>
            <person name="Pamer E.G."/>
        </authorList>
    </citation>
    <scope>NUCLEOTIDE SEQUENCE</scope>
    <source>
        <strain evidence="4">MSK.16.45</strain>
    </source>
</reference>
<feature type="domain" description="Transposase IS801/IS1294" evidence="1">
    <location>
        <begin position="141"/>
        <end position="326"/>
    </location>
</feature>
<dbReference type="GO" id="GO:0004803">
    <property type="term" value="F:transposase activity"/>
    <property type="evidence" value="ECO:0007669"/>
    <property type="project" value="InterPro"/>
</dbReference>
<reference evidence="3" key="1">
    <citation type="submission" date="2015-05" db="EMBL/GenBank/DDBJ databases">
        <authorList>
            <person name="Wang D.B."/>
            <person name="Wang M."/>
        </authorList>
    </citation>
    <scope>NUCLEOTIDE SEQUENCE [LARGE SCALE GENOMIC DNA]</scope>
    <source>
        <strain evidence="3">T1-815</strain>
    </source>
</reference>
<dbReference type="GO" id="GO:0003677">
    <property type="term" value="F:DNA binding"/>
    <property type="evidence" value="ECO:0007669"/>
    <property type="project" value="InterPro"/>
</dbReference>
<evidence type="ECO:0000313" key="5">
    <source>
        <dbReference type="Proteomes" id="UP000049472"/>
    </source>
</evidence>
<dbReference type="Proteomes" id="UP001193756">
    <property type="component" value="Unassembled WGS sequence"/>
</dbReference>
<accession>A0A0M6WKY0</accession>
<feature type="domain" description="Transposase zinc-binding" evidence="2">
    <location>
        <begin position="10"/>
        <end position="99"/>
    </location>
</feature>
<dbReference type="AlphaFoldDB" id="A0A0M6WKY0"/>
<dbReference type="EMBL" id="CVRQ01000019">
    <property type="protein sequence ID" value="CRL37697.1"/>
    <property type="molecule type" value="Genomic_DNA"/>
</dbReference>
<organism evidence="3 5">
    <name type="scientific">Agathobacter rectalis</name>
    <dbReference type="NCBI Taxonomy" id="39491"/>
    <lineage>
        <taxon>Bacteria</taxon>
        <taxon>Bacillati</taxon>
        <taxon>Bacillota</taxon>
        <taxon>Clostridia</taxon>
        <taxon>Lachnospirales</taxon>
        <taxon>Lachnospiraceae</taxon>
        <taxon>Agathobacter</taxon>
    </lineage>
</organism>
<evidence type="ECO:0000313" key="4">
    <source>
        <dbReference type="EMBL" id="NSC78313.1"/>
    </source>
</evidence>
<dbReference type="Pfam" id="PF14319">
    <property type="entry name" value="Zn_Tnp_IS91"/>
    <property type="match status" value="1"/>
</dbReference>
<gene>
    <name evidence="4" type="ORF">G4312_13810</name>
    <name evidence="3" type="ORF">T1815_16491</name>
</gene>
<dbReference type="InterPro" id="IPR026889">
    <property type="entry name" value="Zn_Tnp"/>
</dbReference>
<dbReference type="PANTHER" id="PTHR37023">
    <property type="entry name" value="TRANSPOSASE"/>
    <property type="match status" value="1"/>
</dbReference>